<dbReference type="AlphaFoldDB" id="A0A1Y5IJH7"/>
<reference evidence="2" key="1">
    <citation type="submission" date="2017-04" db="EMBL/GenBank/DDBJ databases">
        <title>Population genomics of picophytoplankton unveils novel chromosome hypervariability.</title>
        <authorList>
            <consortium name="DOE Joint Genome Institute"/>
            <person name="Blanc-Mathieu R."/>
            <person name="Krasovec M."/>
            <person name="Hebrard M."/>
            <person name="Yau S."/>
            <person name="Desgranges E."/>
            <person name="Martin J."/>
            <person name="Schackwitz W."/>
            <person name="Kuo A."/>
            <person name="Salin G."/>
            <person name="Donnadieu C."/>
            <person name="Desdevises Y."/>
            <person name="Sanchez-Ferandin S."/>
            <person name="Moreau H."/>
            <person name="Rivals E."/>
            <person name="Grigoriev I.V."/>
            <person name="Grimsley N."/>
            <person name="Eyre-Walker A."/>
            <person name="Piganeau G."/>
        </authorList>
    </citation>
    <scope>NUCLEOTIDE SEQUENCE [LARGE SCALE GENOMIC DNA]</scope>
    <source>
        <strain evidence="2">RCC 1115</strain>
    </source>
</reference>
<dbReference type="InterPro" id="IPR017136">
    <property type="entry name" value="UCP037205"/>
</dbReference>
<dbReference type="PANTHER" id="PTHR37463">
    <property type="entry name" value="GSL3115 PROTEIN"/>
    <property type="match status" value="1"/>
</dbReference>
<feature type="compositionally biased region" description="Polar residues" evidence="1">
    <location>
        <begin position="22"/>
        <end position="35"/>
    </location>
</feature>
<dbReference type="eggNOG" id="ENOG502S893">
    <property type="taxonomic scope" value="Eukaryota"/>
</dbReference>
<name>A0A1Y5IJH7_OSTTA</name>
<proteinExistence type="predicted"/>
<evidence type="ECO:0000256" key="1">
    <source>
        <dbReference type="SAM" id="MobiDB-lite"/>
    </source>
</evidence>
<organism evidence="2">
    <name type="scientific">Ostreococcus tauri</name>
    <name type="common">Marine green alga</name>
    <dbReference type="NCBI Taxonomy" id="70448"/>
    <lineage>
        <taxon>Eukaryota</taxon>
        <taxon>Viridiplantae</taxon>
        <taxon>Chlorophyta</taxon>
        <taxon>Mamiellophyceae</taxon>
        <taxon>Mamiellales</taxon>
        <taxon>Bathycoccaceae</taxon>
        <taxon>Ostreococcus</taxon>
    </lineage>
</organism>
<feature type="compositionally biased region" description="Basic residues" evidence="1">
    <location>
        <begin position="161"/>
        <end position="170"/>
    </location>
</feature>
<accession>A0A1Y5IJH7</accession>
<feature type="compositionally biased region" description="Basic and acidic residues" evidence="1">
    <location>
        <begin position="171"/>
        <end position="181"/>
    </location>
</feature>
<feature type="region of interest" description="Disordered" evidence="1">
    <location>
        <begin position="1"/>
        <end position="35"/>
    </location>
</feature>
<protein>
    <submittedName>
        <fullName evidence="2">Uncharacterized protein</fullName>
    </submittedName>
</protein>
<evidence type="ECO:0000313" key="2">
    <source>
        <dbReference type="EMBL" id="OUS47242.1"/>
    </source>
</evidence>
<feature type="region of interest" description="Disordered" evidence="1">
    <location>
        <begin position="129"/>
        <end position="190"/>
    </location>
</feature>
<feature type="compositionally biased region" description="Polar residues" evidence="1">
    <location>
        <begin position="1"/>
        <end position="11"/>
    </location>
</feature>
<dbReference type="EMBL" id="KZ155778">
    <property type="protein sequence ID" value="OUS47242.1"/>
    <property type="molecule type" value="Genomic_DNA"/>
</dbReference>
<dbReference type="PANTHER" id="PTHR37463:SF5">
    <property type="entry name" value="DUF2256 DOMAIN-CONTAINING PROTEIN"/>
    <property type="match status" value="1"/>
</dbReference>
<gene>
    <name evidence="2" type="ORF">BE221DRAFT_204464</name>
</gene>
<dbReference type="Proteomes" id="UP000195557">
    <property type="component" value="Unassembled WGS sequence"/>
</dbReference>
<dbReference type="Pfam" id="PF10013">
    <property type="entry name" value="DUF2256"/>
    <property type="match status" value="1"/>
</dbReference>
<sequence length="262" mass="28957">MRSTSADSTRGPSRGNKCGKIPSTSRVTSTDATVETASTRSVGTASVVASRRGMLARAVIGTIIARAPWSWSSHRPRASTRAVRAVAMRGVKKENLPEKTCVVCERAFTWRKKWENCWDEVTTCSKSCNAKRKSERQKTNAQARASEGDDGGSESGERRERAKHKAKVKAQKAERRARLEFNGDPTSGQKPCDECEKMVNELIRCQTDATKRWRMVCGKCWVQVSGGVVDGDAEHPHYRYGGLWKNRRAQQSGESGIEPVPA</sequence>